<comment type="caution">
    <text evidence="2">The sequence shown here is derived from an EMBL/GenBank/DDBJ whole genome shotgun (WGS) entry which is preliminary data.</text>
</comment>
<accession>A0A841BTX8</accession>
<dbReference type="EMBL" id="JACHMN010000002">
    <property type="protein sequence ID" value="MBB5870231.1"/>
    <property type="molecule type" value="Genomic_DNA"/>
</dbReference>
<protein>
    <submittedName>
        <fullName evidence="2">RimJ/RimL family protein N-acetyltransferase</fullName>
    </submittedName>
</protein>
<organism evidence="2 3">
    <name type="scientific">Allocatelliglobosispora scoriae</name>
    <dbReference type="NCBI Taxonomy" id="643052"/>
    <lineage>
        <taxon>Bacteria</taxon>
        <taxon>Bacillati</taxon>
        <taxon>Actinomycetota</taxon>
        <taxon>Actinomycetes</taxon>
        <taxon>Micromonosporales</taxon>
        <taxon>Micromonosporaceae</taxon>
        <taxon>Allocatelliglobosispora</taxon>
    </lineage>
</organism>
<gene>
    <name evidence="2" type="ORF">F4553_003610</name>
</gene>
<dbReference type="SUPFAM" id="SSF55729">
    <property type="entry name" value="Acyl-CoA N-acyltransferases (Nat)"/>
    <property type="match status" value="1"/>
</dbReference>
<evidence type="ECO:0000313" key="2">
    <source>
        <dbReference type="EMBL" id="MBB5870231.1"/>
    </source>
</evidence>
<sequence>MKPFDAPQPTLTAQTPGGEKVTLRVPALRDAAALVVACSDPESLRWTTIKPGYDHERALGFINDYAPGWWQREQGGCWVIADAEDAYAGQIDLRFLDGHPGVADIGFLTAPHARGRGYMTAALRTVAEFGITELGLKRVEWKANVGNIGSRLVAERAGFTFEGTLRNALVHHGEHIDTWIASLIPGDLS</sequence>
<dbReference type="InterPro" id="IPR051908">
    <property type="entry name" value="Ribosomal_N-acetyltransferase"/>
</dbReference>
<dbReference type="InterPro" id="IPR000182">
    <property type="entry name" value="GNAT_dom"/>
</dbReference>
<keyword evidence="2" id="KW-0808">Transferase</keyword>
<name>A0A841BTX8_9ACTN</name>
<dbReference type="CDD" id="cd04301">
    <property type="entry name" value="NAT_SF"/>
    <property type="match status" value="1"/>
</dbReference>
<reference evidence="2 3" key="1">
    <citation type="submission" date="2020-08" db="EMBL/GenBank/DDBJ databases">
        <title>Sequencing the genomes of 1000 actinobacteria strains.</title>
        <authorList>
            <person name="Klenk H.-P."/>
        </authorList>
    </citation>
    <scope>NUCLEOTIDE SEQUENCE [LARGE SCALE GENOMIC DNA]</scope>
    <source>
        <strain evidence="2 3">DSM 45362</strain>
    </source>
</reference>
<evidence type="ECO:0000259" key="1">
    <source>
        <dbReference type="PROSITE" id="PS51186"/>
    </source>
</evidence>
<keyword evidence="3" id="KW-1185">Reference proteome</keyword>
<feature type="domain" description="N-acetyltransferase" evidence="1">
    <location>
        <begin position="23"/>
        <end position="185"/>
    </location>
</feature>
<dbReference type="GO" id="GO:0008999">
    <property type="term" value="F:protein-N-terminal-alanine acetyltransferase activity"/>
    <property type="evidence" value="ECO:0007669"/>
    <property type="project" value="TreeGrafter"/>
</dbReference>
<dbReference type="Pfam" id="PF13302">
    <property type="entry name" value="Acetyltransf_3"/>
    <property type="match status" value="1"/>
</dbReference>
<dbReference type="RefSeq" id="WP_184837475.1">
    <property type="nucleotide sequence ID" value="NZ_JACHMN010000002.1"/>
</dbReference>
<dbReference type="AlphaFoldDB" id="A0A841BTX8"/>
<dbReference type="InterPro" id="IPR016181">
    <property type="entry name" value="Acyl_CoA_acyltransferase"/>
</dbReference>
<evidence type="ECO:0000313" key="3">
    <source>
        <dbReference type="Proteomes" id="UP000587527"/>
    </source>
</evidence>
<dbReference type="PANTHER" id="PTHR43441">
    <property type="entry name" value="RIBOSOMAL-PROTEIN-SERINE ACETYLTRANSFERASE"/>
    <property type="match status" value="1"/>
</dbReference>
<dbReference type="Gene3D" id="3.40.630.30">
    <property type="match status" value="1"/>
</dbReference>
<dbReference type="PROSITE" id="PS51186">
    <property type="entry name" value="GNAT"/>
    <property type="match status" value="1"/>
</dbReference>
<proteinExistence type="predicted"/>
<dbReference type="GO" id="GO:0005737">
    <property type="term" value="C:cytoplasm"/>
    <property type="evidence" value="ECO:0007669"/>
    <property type="project" value="TreeGrafter"/>
</dbReference>
<dbReference type="GO" id="GO:1990189">
    <property type="term" value="F:protein N-terminal-serine acetyltransferase activity"/>
    <property type="evidence" value="ECO:0007669"/>
    <property type="project" value="TreeGrafter"/>
</dbReference>
<dbReference type="PANTHER" id="PTHR43441:SF10">
    <property type="entry name" value="ACETYLTRANSFERASE"/>
    <property type="match status" value="1"/>
</dbReference>
<dbReference type="Proteomes" id="UP000587527">
    <property type="component" value="Unassembled WGS sequence"/>
</dbReference>